<dbReference type="Proteomes" id="UP000886070">
    <property type="component" value="Unassembled WGS sequence"/>
</dbReference>
<proteinExistence type="inferred from homology"/>
<dbReference type="Gene3D" id="3.40.50.300">
    <property type="entry name" value="P-loop containing nucleotide triphosphate hydrolases"/>
    <property type="match status" value="2"/>
</dbReference>
<keyword evidence="5" id="KW-0963">Cytoplasm</keyword>
<dbReference type="AlphaFoldDB" id="A0A7V5HYQ0"/>
<dbReference type="InterPro" id="IPR003593">
    <property type="entry name" value="AAA+_ATPase"/>
</dbReference>
<feature type="binding site" evidence="5">
    <location>
        <begin position="62"/>
        <end position="67"/>
    </location>
    <ligand>
        <name>ATP</name>
        <dbReference type="ChEBI" id="CHEBI:30616"/>
    </ligand>
</feature>
<evidence type="ECO:0000256" key="5">
    <source>
        <dbReference type="HAMAP-Rule" id="MF_00249"/>
    </source>
</evidence>
<dbReference type="GO" id="GO:0036402">
    <property type="term" value="F:proteasome-activating activity"/>
    <property type="evidence" value="ECO:0007669"/>
    <property type="project" value="UniProtKB-UniRule"/>
</dbReference>
<comment type="subunit">
    <text evidence="5">A double ring-shaped homohexamer of HslV is capped on each side by a ring-shaped HslU homohexamer. The assembly of the HslU/HslV complex is dependent on binding of ATP.</text>
</comment>
<feature type="binding site" evidence="5">
    <location>
        <position position="262"/>
    </location>
    <ligand>
        <name>ATP</name>
        <dbReference type="ChEBI" id="CHEBI:30616"/>
    </ligand>
</feature>
<evidence type="ECO:0000256" key="4">
    <source>
        <dbReference type="ARBA" id="ARBA00023186"/>
    </source>
</evidence>
<sequence length="449" mass="51276">MKEQYLTPSAIVRELDKYIIGQHKAKVAVAIALRNRWRRQKLPEDMRDEVAPKNIIMIGPTGVGKTEIARRLAQLAEAPFIKVEASKYTEVGYVGRDVESMVRDLVNTAVHMVKMEMMQKVREKAEQLVEEKILDILLPLPQREAEDVQEKEKIRRSEITREVLREKLRKGELEERLIEIKARDKFTPVIEIFSPLGVEQMGMSFQDLLGEVVPLRSKSKKVPIREARRVLLEEESQKLIDKDKMIEEAIWRVENSGIIFIDEIDKIVTTGGTERADVSREGVQRDLLPIVEGTTVATRYGAVKTDHILFIAAGAFHGSSPADLIPELQGRFPIRVELDRLTESDFERILTEPKNALIKQYQALLKTEGVELVFTPDAVKEIASLAYLVNEQTQDIGARRLHTVMEKLLEEVSFKAPELKGKSFTITAKYVKEKLEDIAQKENLSRYIL</sequence>
<feature type="binding site" evidence="5">
    <location>
        <position position="20"/>
    </location>
    <ligand>
        <name>ATP</name>
        <dbReference type="ChEBI" id="CHEBI:30616"/>
    </ligand>
</feature>
<feature type="domain" description="AAA+ ATPase" evidence="6">
    <location>
        <begin position="51"/>
        <end position="342"/>
    </location>
</feature>
<keyword evidence="4 5" id="KW-0143">Chaperone</keyword>
<dbReference type="FunFam" id="3.40.50.300:FF:000220">
    <property type="entry name" value="ATP-dependent protease ATPase subunit HslU"/>
    <property type="match status" value="1"/>
</dbReference>
<dbReference type="PANTHER" id="PTHR48102">
    <property type="entry name" value="ATP-DEPENDENT CLP PROTEASE ATP-BINDING SUBUNIT CLPX-LIKE, MITOCHONDRIAL-RELATED"/>
    <property type="match status" value="1"/>
</dbReference>
<keyword evidence="8" id="KW-0378">Hydrolase</keyword>
<dbReference type="GO" id="GO:0005524">
    <property type="term" value="F:ATP binding"/>
    <property type="evidence" value="ECO:0007669"/>
    <property type="project" value="UniProtKB-UniRule"/>
</dbReference>
<dbReference type="PANTHER" id="PTHR48102:SF3">
    <property type="entry name" value="ATP-DEPENDENT PROTEASE ATPASE SUBUNIT HSLU"/>
    <property type="match status" value="1"/>
</dbReference>
<dbReference type="Pfam" id="PF07724">
    <property type="entry name" value="AAA_2"/>
    <property type="match status" value="1"/>
</dbReference>
<comment type="caution">
    <text evidence="8">The sequence shown here is derived from an EMBL/GenBank/DDBJ whole genome shotgun (WGS) entry which is preliminary data.</text>
</comment>
<feature type="binding site" evidence="5">
    <location>
        <position position="399"/>
    </location>
    <ligand>
        <name>ATP</name>
        <dbReference type="ChEBI" id="CHEBI:30616"/>
    </ligand>
</feature>
<accession>A0A7V5HYQ0</accession>
<dbReference type="SMART" id="SM01086">
    <property type="entry name" value="ClpB_D2-small"/>
    <property type="match status" value="1"/>
</dbReference>
<dbReference type="InterPro" id="IPR003959">
    <property type="entry name" value="ATPase_AAA_core"/>
</dbReference>
<comment type="function">
    <text evidence="5">ATPase subunit of a proteasome-like degradation complex; this subunit has chaperone activity. The binding of ATP and its subsequent hydrolysis by HslU are essential for unfolding of protein substrates subsequently hydrolyzed by HslV. HslU recognizes the N-terminal part of its protein substrates and unfolds these before they are guided to HslV for hydrolysis.</text>
</comment>
<evidence type="ECO:0000256" key="2">
    <source>
        <dbReference type="ARBA" id="ARBA00022741"/>
    </source>
</evidence>
<dbReference type="SUPFAM" id="SSF52540">
    <property type="entry name" value="P-loop containing nucleoside triphosphate hydrolases"/>
    <property type="match status" value="1"/>
</dbReference>
<dbReference type="GO" id="GO:0016887">
    <property type="term" value="F:ATP hydrolysis activity"/>
    <property type="evidence" value="ECO:0007669"/>
    <property type="project" value="InterPro"/>
</dbReference>
<dbReference type="HAMAP" id="MF_00249">
    <property type="entry name" value="HslU"/>
    <property type="match status" value="1"/>
</dbReference>
<evidence type="ECO:0000313" key="8">
    <source>
        <dbReference type="EMBL" id="HHF98395.1"/>
    </source>
</evidence>
<evidence type="ECO:0000256" key="1">
    <source>
        <dbReference type="ARBA" id="ARBA00009771"/>
    </source>
</evidence>
<gene>
    <name evidence="5 8" type="primary">hslU</name>
    <name evidence="8" type="ORF">ENL39_02785</name>
</gene>
<evidence type="ECO:0000259" key="7">
    <source>
        <dbReference type="SMART" id="SM01086"/>
    </source>
</evidence>
<dbReference type="CDD" id="cd19498">
    <property type="entry name" value="RecA-like_HslU"/>
    <property type="match status" value="1"/>
</dbReference>
<dbReference type="InterPro" id="IPR050052">
    <property type="entry name" value="ATP-dep_Clp_protease_ClpX"/>
</dbReference>
<dbReference type="GO" id="GO:0009376">
    <property type="term" value="C:HslUV protease complex"/>
    <property type="evidence" value="ECO:0007669"/>
    <property type="project" value="UniProtKB-UniRule"/>
</dbReference>
<evidence type="ECO:0000256" key="3">
    <source>
        <dbReference type="ARBA" id="ARBA00022840"/>
    </source>
</evidence>
<dbReference type="Pfam" id="PF10431">
    <property type="entry name" value="ClpB_D2-small"/>
    <property type="match status" value="1"/>
</dbReference>
<keyword evidence="3 5" id="KW-0067">ATP-binding</keyword>
<evidence type="ECO:0000259" key="6">
    <source>
        <dbReference type="SMART" id="SM00382"/>
    </source>
</evidence>
<dbReference type="InterPro" id="IPR019489">
    <property type="entry name" value="Clp_ATPase_C"/>
</dbReference>
<dbReference type="GO" id="GO:0008233">
    <property type="term" value="F:peptidase activity"/>
    <property type="evidence" value="ECO:0007669"/>
    <property type="project" value="UniProtKB-KW"/>
</dbReference>
<feature type="domain" description="Clp ATPase C-terminal" evidence="7">
    <location>
        <begin position="341"/>
        <end position="435"/>
    </location>
</feature>
<dbReference type="NCBIfam" id="NF003544">
    <property type="entry name" value="PRK05201.1"/>
    <property type="match status" value="1"/>
</dbReference>
<name>A0A7V5HYQ0_UNCAE</name>
<dbReference type="SMART" id="SM00382">
    <property type="entry name" value="AAA"/>
    <property type="match status" value="1"/>
</dbReference>
<dbReference type="NCBIfam" id="TIGR00390">
    <property type="entry name" value="hslU"/>
    <property type="match status" value="1"/>
</dbReference>
<comment type="similarity">
    <text evidence="1 5">Belongs to the ClpX chaperone family. HslU subfamily.</text>
</comment>
<dbReference type="EMBL" id="DRTT01000084">
    <property type="protein sequence ID" value="HHF98395.1"/>
    <property type="molecule type" value="Genomic_DNA"/>
</dbReference>
<protein>
    <recommendedName>
        <fullName evidence="5">ATP-dependent protease ATPase subunit HslU</fullName>
    </recommendedName>
    <alternativeName>
        <fullName evidence="5">Unfoldase HslU</fullName>
    </alternativeName>
</protein>
<comment type="subcellular location">
    <subcellularLocation>
        <location evidence="5">Cytoplasm</location>
    </subcellularLocation>
</comment>
<reference evidence="8" key="1">
    <citation type="journal article" date="2020" name="mSystems">
        <title>Genome- and Community-Level Interaction Insights into Carbon Utilization and Element Cycling Functions of Hydrothermarchaeota in Hydrothermal Sediment.</title>
        <authorList>
            <person name="Zhou Z."/>
            <person name="Liu Y."/>
            <person name="Xu W."/>
            <person name="Pan J."/>
            <person name="Luo Z.H."/>
            <person name="Li M."/>
        </authorList>
    </citation>
    <scope>NUCLEOTIDE SEQUENCE [LARGE SCALE GENOMIC DNA]</scope>
    <source>
        <strain evidence="8">HyVt-92</strain>
    </source>
</reference>
<dbReference type="Gene3D" id="1.10.8.60">
    <property type="match status" value="1"/>
</dbReference>
<dbReference type="InterPro" id="IPR027417">
    <property type="entry name" value="P-loop_NTPase"/>
</dbReference>
<keyword evidence="8" id="KW-0645">Protease</keyword>
<feature type="binding site" evidence="5">
    <location>
        <position position="327"/>
    </location>
    <ligand>
        <name>ATP</name>
        <dbReference type="ChEBI" id="CHEBI:30616"/>
    </ligand>
</feature>
<keyword evidence="2 5" id="KW-0547">Nucleotide-binding</keyword>
<organism evidence="8">
    <name type="scientific">Aerophobetes bacterium</name>
    <dbReference type="NCBI Taxonomy" id="2030807"/>
    <lineage>
        <taxon>Bacteria</taxon>
        <taxon>Candidatus Aerophobota</taxon>
    </lineage>
</organism>
<dbReference type="InterPro" id="IPR004491">
    <property type="entry name" value="HslU"/>
</dbReference>
<dbReference type="Pfam" id="PF00004">
    <property type="entry name" value="AAA"/>
    <property type="match status" value="1"/>
</dbReference>
<dbReference type="GO" id="GO:0043335">
    <property type="term" value="P:protein unfolding"/>
    <property type="evidence" value="ECO:0007669"/>
    <property type="project" value="UniProtKB-UniRule"/>
</dbReference>